<comment type="subcellular location">
    <subcellularLocation>
        <location evidence="1">Membrane</location>
        <topology evidence="1">Single-pass type I membrane protein</topology>
    </subcellularLocation>
</comment>
<dbReference type="Pfam" id="PF12925">
    <property type="entry name" value="APP_E2"/>
    <property type="match status" value="1"/>
</dbReference>
<dbReference type="PANTHER" id="PTHR23103:SF15">
    <property type="entry name" value="AMYLOID-BETA-LIKE PROTEIN"/>
    <property type="match status" value="1"/>
</dbReference>
<organism evidence="10 11">
    <name type="scientific">Schistosoma haematobium</name>
    <name type="common">Blood fluke</name>
    <dbReference type="NCBI Taxonomy" id="6185"/>
    <lineage>
        <taxon>Eukaryota</taxon>
        <taxon>Metazoa</taxon>
        <taxon>Spiralia</taxon>
        <taxon>Lophotrochozoa</taxon>
        <taxon>Platyhelminthes</taxon>
        <taxon>Trematoda</taxon>
        <taxon>Digenea</taxon>
        <taxon>Strigeidida</taxon>
        <taxon>Schistosomatoidea</taxon>
        <taxon>Schistosomatidae</taxon>
        <taxon>Schistosoma</taxon>
    </lineage>
</organism>
<dbReference type="GO" id="GO:0007409">
    <property type="term" value="P:axonogenesis"/>
    <property type="evidence" value="ECO:0007669"/>
    <property type="project" value="TreeGrafter"/>
</dbReference>
<evidence type="ECO:0000256" key="2">
    <source>
        <dbReference type="ARBA" id="ARBA00022692"/>
    </source>
</evidence>
<dbReference type="SMART" id="SM00006">
    <property type="entry name" value="A4_EXTRA"/>
    <property type="match status" value="1"/>
</dbReference>
<feature type="disulfide bond" evidence="5">
    <location>
        <begin position="138"/>
        <end position="168"/>
    </location>
</feature>
<evidence type="ECO:0000256" key="1">
    <source>
        <dbReference type="ARBA" id="ARBA00004479"/>
    </source>
</evidence>
<gene>
    <name evidence="10" type="primary">APLP2</name>
    <name evidence="10" type="ORF">MS3_00002273</name>
</gene>
<sequence length="762" mass="88527">MFFNFLGFLIFSNCIVLGHSLYSVAFECGKPAIYLNNEFWVTDFTQDCLEDELSILNYCKKVYRERNITAVVASPPIDVVLSDWCEFEHRKLAKCQKVDGERHEIRPFICLDNIPMSKLFTPVGCQLSSLDNDRSYVCENYKFWENSTREACLRRNMRFQSYLPFKPCVREKDFGSMYFAAAKVVCCENLDSEFTNSAVVMKPLTNLGNKTGSTSHKLNRLGNKLTSTENDAWGSDKTVTNYLSSTKQNSSSGLLIPERERYSQAKLALSNDLHKREKVLEQEFSSEESLISPEDWLNEPVKSQLEEDSLVQEFWSKFIKLENQSERDRETLETIHHQRIEAQMLERRNAMQNAWEKAVNIKNPNNFTLFETLKRLFRVVEHDRSHYVKRFEHLRNMELPEAAQQLASIKDRLVELDILLNKSLEKINLHPELNSSLLTYANYLRNNKYRKLEAQSKAVLFADITLPDMIKLPTFQEQASLKAEKIIAKHRHHLEPLYLDKLATNKSNKSWIKPPKRQKMLTDHLFGGNQNKNFSHSHQMKTTTIIPTLYNLVDIDAKSLLSTVDYSSSLSINQNQRTPHMNSSEITENKTTVQFGSYQNISVAMLHSDPALNTSNSSTVINLSTQIHVHKTTYILLILLGIVLCFICLFIVLRRYFASIRYNRKGYTLTVVEVDEVIAPKVNSPQFLPVKHSRLRNTSKSITNHHHHHHHHNDLIHNWQLNGYENPAYKFNSNKTDRFTNTNRYHHLGLFHQDNSFDDFEI</sequence>
<keyword evidence="4 6" id="KW-0472">Membrane</keyword>
<dbReference type="PROSITE" id="PS51869">
    <property type="entry name" value="APP_E1"/>
    <property type="match status" value="1"/>
</dbReference>
<dbReference type="GO" id="GO:0007417">
    <property type="term" value="P:central nervous system development"/>
    <property type="evidence" value="ECO:0007669"/>
    <property type="project" value="TreeGrafter"/>
</dbReference>
<keyword evidence="7" id="KW-0732">Signal</keyword>
<evidence type="ECO:0000259" key="8">
    <source>
        <dbReference type="PROSITE" id="PS51869"/>
    </source>
</evidence>
<feature type="domain" description="E1" evidence="8">
    <location>
        <begin position="18"/>
        <end position="189"/>
    </location>
</feature>
<reference evidence="10" key="2">
    <citation type="journal article" date="2019" name="Gigascience">
        <title>High-quality Schistosoma haematobium genome achieved by single-molecule and long-range sequencing.</title>
        <authorList>
            <person name="Stroehlein A.J."/>
            <person name="Korhonen P.K."/>
            <person name="Chong T.M."/>
            <person name="Lim Y.L."/>
            <person name="Chan K.G."/>
            <person name="Webster B."/>
            <person name="Rollinson D."/>
            <person name="Brindley P.J."/>
            <person name="Gasser R.B."/>
            <person name="Young N.D."/>
        </authorList>
    </citation>
    <scope>NUCLEOTIDE SEQUENCE</scope>
</reference>
<dbReference type="PANTHER" id="PTHR23103">
    <property type="entry name" value="ALZHEIMER'S DISEASE BETA-AMYLOID RELATED"/>
    <property type="match status" value="1"/>
</dbReference>
<dbReference type="InterPro" id="IPR036176">
    <property type="entry name" value="E2_sf"/>
</dbReference>
<evidence type="ECO:0000256" key="3">
    <source>
        <dbReference type="ARBA" id="ARBA00022989"/>
    </source>
</evidence>
<dbReference type="GO" id="GO:0008201">
    <property type="term" value="F:heparin binding"/>
    <property type="evidence" value="ECO:0007669"/>
    <property type="project" value="UniProtKB-UniRule"/>
</dbReference>
<dbReference type="InterPro" id="IPR008155">
    <property type="entry name" value="Amyloid_glyco"/>
</dbReference>
<keyword evidence="11" id="KW-1185">Reference proteome</keyword>
<dbReference type="AlphaFoldDB" id="A0A922S748"/>
<dbReference type="Gene3D" id="1.20.120.770">
    <property type="entry name" value="Amyloid precursor protein, E2 domain"/>
    <property type="match status" value="1"/>
</dbReference>
<evidence type="ECO:0000259" key="9">
    <source>
        <dbReference type="PROSITE" id="PS51870"/>
    </source>
</evidence>
<reference evidence="10" key="3">
    <citation type="submission" date="2021-06" db="EMBL/GenBank/DDBJ databases">
        <title>Chromosome-level genome assembly for S. haematobium.</title>
        <authorList>
            <person name="Stroehlein A.J."/>
        </authorList>
    </citation>
    <scope>NUCLEOTIDE SEQUENCE</scope>
</reference>
<keyword evidence="5" id="KW-1015">Disulfide bond</keyword>
<dbReference type="GeneID" id="24588343"/>
<feature type="chain" id="PRO_5036814413" evidence="7">
    <location>
        <begin position="21"/>
        <end position="762"/>
    </location>
</feature>
<keyword evidence="2 6" id="KW-0812">Transmembrane</keyword>
<accession>A0A922S748</accession>
<protein>
    <submittedName>
        <fullName evidence="10">Amyloid-like protein 2, variant 3</fullName>
    </submittedName>
</protein>
<evidence type="ECO:0000313" key="11">
    <source>
        <dbReference type="Proteomes" id="UP000471633"/>
    </source>
</evidence>
<comment type="caution">
    <text evidence="5">Lacks conserved residue(s) required for the propagation of feature annotation.</text>
</comment>
<feature type="region of interest" description="CuBD subdomain" evidence="5">
    <location>
        <begin position="123"/>
        <end position="189"/>
    </location>
</feature>
<dbReference type="RefSeq" id="XP_051075316.1">
    <property type="nucleotide sequence ID" value="XM_051209844.1"/>
</dbReference>
<reference evidence="10" key="4">
    <citation type="journal article" date="2022" name="PLoS Pathog.">
        <title>Chromosome-level genome of Schistosoma haematobium underpins genome-wide explorations of molecular variation.</title>
        <authorList>
            <person name="Stroehlein A.J."/>
            <person name="Korhonen P.K."/>
            <person name="Lee V.V."/>
            <person name="Ralph S.A."/>
            <person name="Mentink-Kane M."/>
            <person name="You H."/>
            <person name="McManus D.P."/>
            <person name="Tchuente L.T."/>
            <person name="Stothard J.R."/>
            <person name="Kaur P."/>
            <person name="Dudchenko O."/>
            <person name="Aiden E.L."/>
            <person name="Yang B."/>
            <person name="Yang H."/>
            <person name="Emery A.M."/>
            <person name="Webster B.L."/>
            <person name="Brindley P.J."/>
            <person name="Rollinson D."/>
            <person name="Chang B.C.H."/>
            <person name="Gasser R.B."/>
            <person name="Young N.D."/>
        </authorList>
    </citation>
    <scope>NUCLEOTIDE SEQUENCE</scope>
</reference>
<dbReference type="GO" id="GO:0016020">
    <property type="term" value="C:membrane"/>
    <property type="evidence" value="ECO:0007669"/>
    <property type="project" value="UniProtKB-SubCell"/>
</dbReference>
<dbReference type="SUPFAM" id="SSF109843">
    <property type="entry name" value="CAPPD, an extracellular domain of amyloid beta A4 protein"/>
    <property type="match status" value="1"/>
</dbReference>
<feature type="domain" description="E2" evidence="9">
    <location>
        <begin position="238"/>
        <end position="444"/>
    </location>
</feature>
<feature type="region of interest" description="GFLD subdomain" evidence="5">
    <location>
        <begin position="18"/>
        <end position="115"/>
    </location>
</feature>
<reference evidence="10" key="1">
    <citation type="journal article" date="2012" name="Nat. Genet.">
        <title>Whole-genome sequence of Schistosoma haematobium.</title>
        <authorList>
            <person name="Young N.D."/>
            <person name="Jex A.R."/>
            <person name="Li B."/>
            <person name="Liu S."/>
            <person name="Yang L."/>
            <person name="Xiong Z."/>
            <person name="Li Y."/>
            <person name="Cantacessi C."/>
            <person name="Hall R.S."/>
            <person name="Xu X."/>
            <person name="Chen F."/>
            <person name="Wu X."/>
            <person name="Zerlotini A."/>
            <person name="Oliveira G."/>
            <person name="Hofmann A."/>
            <person name="Zhang G."/>
            <person name="Fang X."/>
            <person name="Kang Y."/>
            <person name="Campbell B.E."/>
            <person name="Loukas A."/>
            <person name="Ranganathan S."/>
            <person name="Rollinson D."/>
            <person name="Rinaldi G."/>
            <person name="Brindley P.J."/>
            <person name="Yang H."/>
            <person name="Wang J."/>
            <person name="Wang J."/>
            <person name="Gasser R.B."/>
        </authorList>
    </citation>
    <scope>NUCLEOTIDE SEQUENCE</scope>
</reference>
<feature type="signal peptide" evidence="7">
    <location>
        <begin position="1"/>
        <end position="20"/>
    </location>
</feature>
<dbReference type="Pfam" id="PF02177">
    <property type="entry name" value="APP_N"/>
    <property type="match status" value="1"/>
</dbReference>
<dbReference type="OrthoDB" id="6147836at2759"/>
<evidence type="ECO:0000313" key="10">
    <source>
        <dbReference type="EMBL" id="KAH9596671.1"/>
    </source>
</evidence>
<keyword evidence="3 6" id="KW-1133">Transmembrane helix</keyword>
<evidence type="ECO:0000256" key="5">
    <source>
        <dbReference type="PROSITE-ProRule" id="PRU01217"/>
    </source>
</evidence>
<feature type="transmembrane region" description="Helical" evidence="6">
    <location>
        <begin position="634"/>
        <end position="657"/>
    </location>
</feature>
<dbReference type="EMBL" id="AMPZ03000001">
    <property type="protein sequence ID" value="KAH9596671.1"/>
    <property type="molecule type" value="Genomic_DNA"/>
</dbReference>
<dbReference type="InterPro" id="IPR024329">
    <property type="entry name" value="Amyloid_glyco_E2_domain"/>
</dbReference>
<comment type="caution">
    <text evidence="10">The sequence shown here is derived from an EMBL/GenBank/DDBJ whole genome shotgun (WGS) entry which is preliminary data.</text>
</comment>
<evidence type="ECO:0000256" key="6">
    <source>
        <dbReference type="SAM" id="Phobius"/>
    </source>
</evidence>
<proteinExistence type="inferred from homology"/>
<dbReference type="Gene3D" id="3.90.570.10">
    <property type="entry name" value="Amyloidogenic glycoprotein, heparin-binding domain"/>
    <property type="match status" value="1"/>
</dbReference>
<dbReference type="PROSITE" id="PS51870">
    <property type="entry name" value="APP_E2"/>
    <property type="match status" value="1"/>
</dbReference>
<dbReference type="CTD" id="334"/>
<evidence type="ECO:0000256" key="7">
    <source>
        <dbReference type="SAM" id="SignalP"/>
    </source>
</evidence>
<dbReference type="Proteomes" id="UP000471633">
    <property type="component" value="Unassembled WGS sequence"/>
</dbReference>
<comment type="similarity">
    <text evidence="5">Belongs to the APP family.</text>
</comment>
<dbReference type="InterPro" id="IPR036454">
    <property type="entry name" value="Amyloid_glyco_heparin-bd_sf"/>
</dbReference>
<dbReference type="SUPFAM" id="SSF56491">
    <property type="entry name" value="A heparin-binding domain"/>
    <property type="match status" value="1"/>
</dbReference>
<dbReference type="InterPro" id="IPR015849">
    <property type="entry name" value="Amyloid_glyco_heparin-bd"/>
</dbReference>
<dbReference type="InterPro" id="IPR008154">
    <property type="entry name" value="Amyloid_glyco_extra"/>
</dbReference>
<name>A0A922S748_SCHHA</name>
<evidence type="ECO:0000256" key="4">
    <source>
        <dbReference type="ARBA" id="ARBA00023136"/>
    </source>
</evidence>